<proteinExistence type="predicted"/>
<accession>A0A3P7ZB85</accession>
<evidence type="ECO:0000313" key="3">
    <source>
        <dbReference type="Proteomes" id="UP000269396"/>
    </source>
</evidence>
<reference evidence="2 3" key="1">
    <citation type="submission" date="2018-11" db="EMBL/GenBank/DDBJ databases">
        <authorList>
            <consortium name="Pathogen Informatics"/>
        </authorList>
    </citation>
    <scope>NUCLEOTIDE SEQUENCE [LARGE SCALE GENOMIC DNA]</scope>
    <source>
        <strain>Denwood</strain>
        <strain evidence="3">Zambia</strain>
    </source>
</reference>
<evidence type="ECO:0000313" key="2">
    <source>
        <dbReference type="EMBL" id="VDO74923.1"/>
    </source>
</evidence>
<keyword evidence="1" id="KW-0812">Transmembrane</keyword>
<sequence>MLLMESSQRTMSILSKQFFINTCTLLVIIVVVLHVSAPYTRTVLTFVFKILTFMFVDR</sequence>
<keyword evidence="3" id="KW-1185">Reference proteome</keyword>
<name>A0A3P7ZB85_9TREM</name>
<evidence type="ECO:0000256" key="1">
    <source>
        <dbReference type="SAM" id="Phobius"/>
    </source>
</evidence>
<keyword evidence="1" id="KW-0472">Membrane</keyword>
<dbReference type="EMBL" id="UZAL01001060">
    <property type="protein sequence ID" value="VDO74923.1"/>
    <property type="molecule type" value="Genomic_DNA"/>
</dbReference>
<feature type="transmembrane region" description="Helical" evidence="1">
    <location>
        <begin position="12"/>
        <end position="33"/>
    </location>
</feature>
<protein>
    <submittedName>
        <fullName evidence="2">Uncharacterized protein</fullName>
    </submittedName>
</protein>
<dbReference type="AlphaFoldDB" id="A0A3P7ZB85"/>
<keyword evidence="1" id="KW-1133">Transmembrane helix</keyword>
<gene>
    <name evidence="2" type="ORF">SMTD_LOCUS1036</name>
</gene>
<dbReference type="Proteomes" id="UP000269396">
    <property type="component" value="Unassembled WGS sequence"/>
</dbReference>
<feature type="transmembrane region" description="Helical" evidence="1">
    <location>
        <begin position="39"/>
        <end position="56"/>
    </location>
</feature>
<organism evidence="2 3">
    <name type="scientific">Schistosoma mattheei</name>
    <dbReference type="NCBI Taxonomy" id="31246"/>
    <lineage>
        <taxon>Eukaryota</taxon>
        <taxon>Metazoa</taxon>
        <taxon>Spiralia</taxon>
        <taxon>Lophotrochozoa</taxon>
        <taxon>Platyhelminthes</taxon>
        <taxon>Trematoda</taxon>
        <taxon>Digenea</taxon>
        <taxon>Strigeidida</taxon>
        <taxon>Schistosomatoidea</taxon>
        <taxon>Schistosomatidae</taxon>
        <taxon>Schistosoma</taxon>
    </lineage>
</organism>